<protein>
    <submittedName>
        <fullName evidence="1">Uncharacterized protein</fullName>
    </submittedName>
</protein>
<gene>
    <name evidence="1" type="ORF">F8153_06335</name>
</gene>
<comment type="caution">
    <text evidence="1">The sequence shown here is derived from an EMBL/GenBank/DDBJ whole genome shotgun (WGS) entry which is preliminary data.</text>
</comment>
<accession>A0A833HPH4</accession>
<evidence type="ECO:0000313" key="1">
    <source>
        <dbReference type="EMBL" id="KAB3530723.1"/>
    </source>
</evidence>
<organism evidence="1 2">
    <name type="scientific">Alkaliphilus serpentinus</name>
    <dbReference type="NCBI Taxonomy" id="1482731"/>
    <lineage>
        <taxon>Bacteria</taxon>
        <taxon>Bacillati</taxon>
        <taxon>Bacillota</taxon>
        <taxon>Clostridia</taxon>
        <taxon>Peptostreptococcales</taxon>
        <taxon>Natronincolaceae</taxon>
        <taxon>Alkaliphilus</taxon>
    </lineage>
</organism>
<reference evidence="1 2" key="1">
    <citation type="submission" date="2019-10" db="EMBL/GenBank/DDBJ databases">
        <title>Alkaliphilus serpentinus sp. nov. and Alkaliphilus pronyensis sp. nov., two novel anaerobic alkaliphilic species isolated from the serpentinized-hosted hydrothermal field of the Prony Bay (New Caledonia).</title>
        <authorList>
            <person name="Postec A."/>
        </authorList>
    </citation>
    <scope>NUCLEOTIDE SEQUENCE [LARGE SCALE GENOMIC DNA]</scope>
    <source>
        <strain evidence="1 2">LacT</strain>
    </source>
</reference>
<dbReference type="RefSeq" id="WP_151865535.1">
    <property type="nucleotide sequence ID" value="NZ_WBZB01000016.1"/>
</dbReference>
<keyword evidence="2" id="KW-1185">Reference proteome</keyword>
<dbReference type="Proteomes" id="UP000465601">
    <property type="component" value="Unassembled WGS sequence"/>
</dbReference>
<proteinExistence type="predicted"/>
<dbReference type="OrthoDB" id="1952574at2"/>
<dbReference type="EMBL" id="WBZB01000016">
    <property type="protein sequence ID" value="KAB3530723.1"/>
    <property type="molecule type" value="Genomic_DNA"/>
</dbReference>
<evidence type="ECO:0000313" key="2">
    <source>
        <dbReference type="Proteomes" id="UP000465601"/>
    </source>
</evidence>
<sequence length="153" mass="17972">MTKILSMAEHLEKKKDRERKKAYWHSLWFAHINNGIKDLAYKDKNRILKSIDRNYFTDYIKAMGTYNSQGDASIKNYILDSLNISKPFSIDHAVEFTSDHLDCCISDSDCENIADIIVRVSLCYTLDLFSEDMEPINLARQYKWEHILIEENL</sequence>
<name>A0A833HPH4_9FIRM</name>
<dbReference type="AlphaFoldDB" id="A0A833HPH4"/>